<dbReference type="AlphaFoldDB" id="A0A0M3I3F5"/>
<feature type="domain" description="C2H2-type" evidence="6">
    <location>
        <begin position="168"/>
        <end position="195"/>
    </location>
</feature>
<dbReference type="Gene3D" id="3.30.160.60">
    <property type="entry name" value="Classic Zinc Finger"/>
    <property type="match status" value="3"/>
</dbReference>
<accession>A0A0M3I3F5</accession>
<evidence type="ECO:0000256" key="4">
    <source>
        <dbReference type="ARBA" id="ARBA00022833"/>
    </source>
</evidence>
<dbReference type="PANTHER" id="PTHR24379">
    <property type="entry name" value="KRAB AND ZINC FINGER DOMAIN-CONTAINING"/>
    <property type="match status" value="1"/>
</dbReference>
<name>A0A0M3I3F5_ASCLU</name>
<keyword evidence="7" id="KW-1185">Reference proteome</keyword>
<sequence length="404" mass="47116">MIVNCSCIYESKYLRNEKLNVIREAKLERQIAARIVKSDAIWEASTTLASFRHDSMKVTTTDRYRAPELADKRYGVTSVTFPTFPLTTQTFAGNFIVPFPSITDPSLLRYTFDVPKLEDTTPETILPNLWTAYRIPFTSLRPTSPIDKQETTVVGELQSRDCKTAFGGKCPSCNKIYKSKKDLQDHIIIHHERRYECERCTRTFVSEKRMHAHQMKKHSVLSLKKVKADKGGKLYRCERCERTYETYYNFKEHLAKHDGKLFECSICNKQLSGQSALSRHSKIHDKPHECMMCSNRFSSAYDLDCHFSYYHSAIKRFKCEYCDRVLYNYSGKLRHERLCAVRPINHDKQQLISTKRNISNEILRHNATCMQISRATTKSFKSTFQIKDILCDTPTFQNERLDAR</sequence>
<evidence type="ECO:0000313" key="8">
    <source>
        <dbReference type="WBParaSite" id="ALUE_0001117001-mRNA-1"/>
    </source>
</evidence>
<dbReference type="GO" id="GO:0008270">
    <property type="term" value="F:zinc ion binding"/>
    <property type="evidence" value="ECO:0007669"/>
    <property type="project" value="UniProtKB-KW"/>
</dbReference>
<evidence type="ECO:0000256" key="3">
    <source>
        <dbReference type="ARBA" id="ARBA00022771"/>
    </source>
</evidence>
<proteinExistence type="predicted"/>
<feature type="domain" description="C2H2-type" evidence="6">
    <location>
        <begin position="195"/>
        <end position="219"/>
    </location>
</feature>
<evidence type="ECO:0000256" key="1">
    <source>
        <dbReference type="ARBA" id="ARBA00022723"/>
    </source>
</evidence>
<keyword evidence="4" id="KW-0862">Zinc</keyword>
<evidence type="ECO:0000259" key="6">
    <source>
        <dbReference type="PROSITE" id="PS50157"/>
    </source>
</evidence>
<organism evidence="7 8">
    <name type="scientific">Ascaris lumbricoides</name>
    <name type="common">Giant roundworm</name>
    <dbReference type="NCBI Taxonomy" id="6252"/>
    <lineage>
        <taxon>Eukaryota</taxon>
        <taxon>Metazoa</taxon>
        <taxon>Ecdysozoa</taxon>
        <taxon>Nematoda</taxon>
        <taxon>Chromadorea</taxon>
        <taxon>Rhabditida</taxon>
        <taxon>Spirurina</taxon>
        <taxon>Ascaridomorpha</taxon>
        <taxon>Ascaridoidea</taxon>
        <taxon>Ascarididae</taxon>
        <taxon>Ascaris</taxon>
    </lineage>
</organism>
<dbReference type="Proteomes" id="UP000036681">
    <property type="component" value="Unplaced"/>
</dbReference>
<feature type="domain" description="C2H2-type" evidence="6">
    <location>
        <begin position="235"/>
        <end position="262"/>
    </location>
</feature>
<keyword evidence="3 5" id="KW-0863">Zinc-finger</keyword>
<dbReference type="InterPro" id="IPR036236">
    <property type="entry name" value="Znf_C2H2_sf"/>
</dbReference>
<dbReference type="WBParaSite" id="ALUE_0001117001-mRNA-1">
    <property type="protein sequence ID" value="ALUE_0001117001-mRNA-1"/>
    <property type="gene ID" value="ALUE_0001117001"/>
</dbReference>
<dbReference type="PROSITE" id="PS50157">
    <property type="entry name" value="ZINC_FINGER_C2H2_2"/>
    <property type="match status" value="5"/>
</dbReference>
<evidence type="ECO:0000313" key="7">
    <source>
        <dbReference type="Proteomes" id="UP000036681"/>
    </source>
</evidence>
<dbReference type="InterPro" id="IPR013087">
    <property type="entry name" value="Znf_C2H2_type"/>
</dbReference>
<evidence type="ECO:0000256" key="2">
    <source>
        <dbReference type="ARBA" id="ARBA00022737"/>
    </source>
</evidence>
<reference evidence="8" key="1">
    <citation type="submission" date="2017-02" db="UniProtKB">
        <authorList>
            <consortium name="WormBaseParasite"/>
        </authorList>
    </citation>
    <scope>IDENTIFICATION</scope>
</reference>
<protein>
    <submittedName>
        <fullName evidence="8">Zinc finger protein</fullName>
    </submittedName>
</protein>
<dbReference type="SMART" id="SM00355">
    <property type="entry name" value="ZnF_C2H2"/>
    <property type="match status" value="6"/>
</dbReference>
<dbReference type="PANTHER" id="PTHR24379:SF121">
    <property type="entry name" value="C2H2-TYPE DOMAIN-CONTAINING PROTEIN"/>
    <property type="match status" value="1"/>
</dbReference>
<keyword evidence="1" id="KW-0479">Metal-binding</keyword>
<evidence type="ECO:0000256" key="5">
    <source>
        <dbReference type="PROSITE-ProRule" id="PRU00042"/>
    </source>
</evidence>
<keyword evidence="2" id="KW-0677">Repeat</keyword>
<dbReference type="PROSITE" id="PS00028">
    <property type="entry name" value="ZINC_FINGER_C2H2_1"/>
    <property type="match status" value="5"/>
</dbReference>
<dbReference type="Pfam" id="PF00096">
    <property type="entry name" value="zf-C2H2"/>
    <property type="match status" value="1"/>
</dbReference>
<dbReference type="Pfam" id="PF13894">
    <property type="entry name" value="zf-C2H2_4"/>
    <property type="match status" value="1"/>
</dbReference>
<feature type="domain" description="C2H2-type" evidence="6">
    <location>
        <begin position="288"/>
        <end position="316"/>
    </location>
</feature>
<dbReference type="SUPFAM" id="SSF57667">
    <property type="entry name" value="beta-beta-alpha zinc fingers"/>
    <property type="match status" value="4"/>
</dbReference>
<feature type="domain" description="C2H2-type" evidence="6">
    <location>
        <begin position="262"/>
        <end position="289"/>
    </location>
</feature>